<gene>
    <name evidence="1" type="ORF">L3Q82_021109</name>
</gene>
<dbReference type="Proteomes" id="UP000831701">
    <property type="component" value="Chromosome 3"/>
</dbReference>
<name>A0ACB8X342_9TELE</name>
<keyword evidence="2" id="KW-1185">Reference proteome</keyword>
<sequence length="165" mass="18124">MDTVVPTQYSVLKGCASQLCGTFTHIFNLSLIQMVVLDLWKTSCLIPLPKKNHPCTHSDYRPVALTSHVMKSLERLVCLGTFAQSSDHHWTPCSLPTTSPRLEWKIPSSCCCTKSCSLTSPVLLTPLTCSTQQEATGHAGGCSTRDLDQQLPHRPASRTKQFPLG</sequence>
<organism evidence="1 2">
    <name type="scientific">Scortum barcoo</name>
    <name type="common">barcoo grunter</name>
    <dbReference type="NCBI Taxonomy" id="214431"/>
    <lineage>
        <taxon>Eukaryota</taxon>
        <taxon>Metazoa</taxon>
        <taxon>Chordata</taxon>
        <taxon>Craniata</taxon>
        <taxon>Vertebrata</taxon>
        <taxon>Euteleostomi</taxon>
        <taxon>Actinopterygii</taxon>
        <taxon>Neopterygii</taxon>
        <taxon>Teleostei</taxon>
        <taxon>Neoteleostei</taxon>
        <taxon>Acanthomorphata</taxon>
        <taxon>Eupercaria</taxon>
        <taxon>Centrarchiformes</taxon>
        <taxon>Terapontoidei</taxon>
        <taxon>Terapontidae</taxon>
        <taxon>Scortum</taxon>
    </lineage>
</organism>
<evidence type="ECO:0000313" key="2">
    <source>
        <dbReference type="Proteomes" id="UP000831701"/>
    </source>
</evidence>
<proteinExistence type="predicted"/>
<accession>A0ACB8X342</accession>
<dbReference type="EMBL" id="CM041533">
    <property type="protein sequence ID" value="KAI3374531.1"/>
    <property type="molecule type" value="Genomic_DNA"/>
</dbReference>
<evidence type="ECO:0000313" key="1">
    <source>
        <dbReference type="EMBL" id="KAI3374531.1"/>
    </source>
</evidence>
<reference evidence="1" key="1">
    <citation type="submission" date="2022-04" db="EMBL/GenBank/DDBJ databases">
        <title>Jade perch genome.</title>
        <authorList>
            <person name="Chao B."/>
        </authorList>
    </citation>
    <scope>NUCLEOTIDE SEQUENCE</scope>
    <source>
        <strain evidence="1">CB-2022</strain>
    </source>
</reference>
<protein>
    <submittedName>
        <fullName evidence="1">Uncharacterized protein</fullName>
    </submittedName>
</protein>
<comment type="caution">
    <text evidence="1">The sequence shown here is derived from an EMBL/GenBank/DDBJ whole genome shotgun (WGS) entry which is preliminary data.</text>
</comment>